<proteinExistence type="predicted"/>
<dbReference type="InterPro" id="IPR049341">
    <property type="entry name" value="TRADD-like_N"/>
</dbReference>
<protein>
    <recommendedName>
        <fullName evidence="2">TRADD-like N-terminal domain-containing protein</fullName>
    </recommendedName>
</protein>
<sequence>MLGQSSSSIEDQIKFVPARHDDLVNLTQKVKTEEDVEVEDEMRFMNGDNPAANFECGNQHGGHYGCPGCDGHLSMCHDLDYMAQRKYRTLTERQQLVLAGRKGKEAKQLLNPFKDLKVNELRAEIEARGLGDSDKTKPQLAKILNEELGGATRIPALLFGDESVSVESLNLQSYEVLCFEALHCSMNHIKNILEEIPHHISDIDTLIKLKEILAVQLNKEKKRGVDYRKTLIYLTIALYQTTTHDVRALLATLCEMVEIFYAQDRKRSPKLILRLHNLCWRHAILCRKVMTPTRALTSRKLFGIYFHACVSHSAFLLRLASHRSTNAEMFERLFEELTDITRKTWNNRVESLVSNAVLHMQAEKTSGGNTAVTCIIRQEKEISNISKALPKLGNTVLPKDVINTHARHWEAHLQSIADFLVPGEGVWWREIEDEDCIEFFDGPEEIEFREQGPSLHHFRSSNIRMEKIFLQHCWEECIQSRIKIPATRIPNEENHNGEECMQQNLPVQDQSFESDGLDRLDILKEILTETEKKDLLKDVEEFEERRNMEDEFERKKAQAAALASSVRNSLTGVVNIKTVFKLFAGGLAIVSVTEVLSGWSSYDQLVAAVQSCVLPAGTRLVQFTDGCVCLTVQAETLSALTDLWKLYRDGTLQKRLYDFFVTNEIKKLAEGEDVEVNVTIEEEEYQKACLELMNEAQEVELTGREERIRRNSDSVLYPSLKEELSMLKIKRIQTAFNQRMAVIEKEIEEVSLKVFGDHTPKRQRTIFREISNEHEETKAQENRGTEERLEEHRLWQPSKVEPMDIEKLALVQKYLEDVHETRSLTTEASDSALGTQAAVSEIETEEISEADRLCLKDLSRLVTSELNRRLEADEVAMQRFSRFFGLKGDPFSFSFLPIEKYFPDTYVGVLKECFEVLGLADLDEILAKVKPRALCPALSPEQLEKLQLSDRRTKHYSNMAVMVANFSENKDTATMIEKFFKDLNPKNEVHDIQFINLKVKYLVQENIGWMEHEQVCQIAREKKLRHRLEIQLPKLKKRIEGEGQEKSKVPEEGSIQRAAYSRPYGIKARAKMTASKLESEERFLTEQLQQSMQEIEKFRENIERKTEWIKDIERENSNARSALLTVMDKWIQGQGGSTFIAVFLIGTNHEAKSIFQGSLHESIEEKLTSIPDHGKLVVSPAEWESIGEIPETLHIGLQIPYDLRLVTSFIEIFKKRWTSSDLISMMREFKRTWPHNLQLKDNLSTLPRF</sequence>
<dbReference type="Gene3D" id="1.10.533.10">
    <property type="entry name" value="Death Domain, Fas"/>
    <property type="match status" value="1"/>
</dbReference>
<feature type="domain" description="TRADD-like N-terminal" evidence="2">
    <location>
        <begin position="599"/>
        <end position="662"/>
    </location>
</feature>
<dbReference type="EMBL" id="LSMT01000540">
    <property type="protein sequence ID" value="PFX16507.1"/>
    <property type="molecule type" value="Genomic_DNA"/>
</dbReference>
<dbReference type="OrthoDB" id="5986221at2759"/>
<evidence type="ECO:0000313" key="3">
    <source>
        <dbReference type="EMBL" id="PFX16507.1"/>
    </source>
</evidence>
<feature type="coiled-coil region" evidence="1">
    <location>
        <begin position="1074"/>
        <end position="1115"/>
    </location>
</feature>
<evidence type="ECO:0000313" key="4">
    <source>
        <dbReference type="Proteomes" id="UP000225706"/>
    </source>
</evidence>
<keyword evidence="1" id="KW-0175">Coiled coil</keyword>
<evidence type="ECO:0000259" key="2">
    <source>
        <dbReference type="Pfam" id="PF20694"/>
    </source>
</evidence>
<keyword evidence="4" id="KW-1185">Reference proteome</keyword>
<organism evidence="3 4">
    <name type="scientific">Stylophora pistillata</name>
    <name type="common">Smooth cauliflower coral</name>
    <dbReference type="NCBI Taxonomy" id="50429"/>
    <lineage>
        <taxon>Eukaryota</taxon>
        <taxon>Metazoa</taxon>
        <taxon>Cnidaria</taxon>
        <taxon>Anthozoa</taxon>
        <taxon>Hexacorallia</taxon>
        <taxon>Scleractinia</taxon>
        <taxon>Astrocoeniina</taxon>
        <taxon>Pocilloporidae</taxon>
        <taxon>Stylophora</taxon>
    </lineage>
</organism>
<name>A0A2B4RJH3_STYPI</name>
<reference evidence="4" key="1">
    <citation type="journal article" date="2017" name="bioRxiv">
        <title>Comparative analysis of the genomes of Stylophora pistillata and Acropora digitifera provides evidence for extensive differences between species of corals.</title>
        <authorList>
            <person name="Voolstra C.R."/>
            <person name="Li Y."/>
            <person name="Liew Y.J."/>
            <person name="Baumgarten S."/>
            <person name="Zoccola D."/>
            <person name="Flot J.-F."/>
            <person name="Tambutte S."/>
            <person name="Allemand D."/>
            <person name="Aranda M."/>
        </authorList>
    </citation>
    <scope>NUCLEOTIDE SEQUENCE [LARGE SCALE GENOMIC DNA]</scope>
</reference>
<dbReference type="Pfam" id="PF20694">
    <property type="entry name" value="TRADD-like_N"/>
    <property type="match status" value="1"/>
</dbReference>
<dbReference type="AlphaFoldDB" id="A0A2B4RJH3"/>
<gene>
    <name evidence="3" type="ORF">AWC38_SpisGene19211</name>
</gene>
<dbReference type="InterPro" id="IPR011029">
    <property type="entry name" value="DEATH-like_dom_sf"/>
</dbReference>
<accession>A0A2B4RJH3</accession>
<dbReference type="Proteomes" id="UP000225706">
    <property type="component" value="Unassembled WGS sequence"/>
</dbReference>
<evidence type="ECO:0000256" key="1">
    <source>
        <dbReference type="SAM" id="Coils"/>
    </source>
</evidence>
<comment type="caution">
    <text evidence="3">The sequence shown here is derived from an EMBL/GenBank/DDBJ whole genome shotgun (WGS) entry which is preliminary data.</text>
</comment>